<dbReference type="RefSeq" id="WP_003760024.1">
    <property type="nucleotide sequence ID" value="NZ_ACKO02000017.1"/>
</dbReference>
<protein>
    <submittedName>
        <fullName evidence="1">Uncharacterized protein</fullName>
    </submittedName>
</protein>
<dbReference type="AlphaFoldDB" id="C6M7W5"/>
<feature type="non-terminal residue" evidence="1">
    <location>
        <position position="1"/>
    </location>
</feature>
<reference evidence="1" key="1">
    <citation type="submission" date="2009-07" db="EMBL/GenBank/DDBJ databases">
        <authorList>
            <person name="Weinstock G."/>
            <person name="Sodergren E."/>
            <person name="Clifton S."/>
            <person name="Fulton L."/>
            <person name="Fulton B."/>
            <person name="Courtney L."/>
            <person name="Fronick C."/>
            <person name="Harrison M."/>
            <person name="Strong C."/>
            <person name="Farmer C."/>
            <person name="Delahaunty K."/>
            <person name="Markovic C."/>
            <person name="Hall O."/>
            <person name="Minx P."/>
            <person name="Tomlinson C."/>
            <person name="Mitreva M."/>
            <person name="Nelson J."/>
            <person name="Hou S."/>
            <person name="Wollam A."/>
            <person name="Pepin K.H."/>
            <person name="Johnson M."/>
            <person name="Bhonagiri V."/>
            <person name="Nash W.E."/>
            <person name="Warren W."/>
            <person name="Chinwalla A."/>
            <person name="Mardis E.R."/>
            <person name="Wilson R.K."/>
        </authorList>
    </citation>
    <scope>NUCLEOTIDE SEQUENCE [LARGE SCALE GENOMIC DNA]</scope>
    <source>
        <strain evidence="1">ATCC 29256</strain>
    </source>
</reference>
<dbReference type="Proteomes" id="UP000005365">
    <property type="component" value="Unassembled WGS sequence"/>
</dbReference>
<sequence length="79" mass="8882">LRPRMNKNTAIFRINIQQVSWAKPTLLIAATTTCPFPYLAGYLACSDYEKRSSETKFSVSDDLLPYQQPCPFPRPAGEG</sequence>
<name>C6M7W5_NEISI</name>
<evidence type="ECO:0000313" key="1">
    <source>
        <dbReference type="EMBL" id="EET43689.1"/>
    </source>
</evidence>
<dbReference type="EMBL" id="ACKO02000017">
    <property type="protein sequence ID" value="EET43689.1"/>
    <property type="molecule type" value="Genomic_DNA"/>
</dbReference>
<accession>C6M7W5</accession>
<comment type="caution">
    <text evidence="1">The sequence shown here is derived from an EMBL/GenBank/DDBJ whole genome shotgun (WGS) entry which is preliminary data.</text>
</comment>
<proteinExistence type="predicted"/>
<gene>
    <name evidence="1" type="ORF">NEISICOT_02630</name>
</gene>
<organism evidence="1 2">
    <name type="scientific">Neisseria sicca ATCC 29256</name>
    <dbReference type="NCBI Taxonomy" id="547045"/>
    <lineage>
        <taxon>Bacteria</taxon>
        <taxon>Pseudomonadati</taxon>
        <taxon>Pseudomonadota</taxon>
        <taxon>Betaproteobacteria</taxon>
        <taxon>Neisseriales</taxon>
        <taxon>Neisseriaceae</taxon>
        <taxon>Neisseria</taxon>
    </lineage>
</organism>
<evidence type="ECO:0000313" key="2">
    <source>
        <dbReference type="Proteomes" id="UP000005365"/>
    </source>
</evidence>
<keyword evidence="2" id="KW-1185">Reference proteome</keyword>